<feature type="domain" description="AB hydrolase-1" evidence="1">
    <location>
        <begin position="27"/>
        <end position="269"/>
    </location>
</feature>
<dbReference type="InterPro" id="IPR029058">
    <property type="entry name" value="AB_hydrolase_fold"/>
</dbReference>
<protein>
    <submittedName>
        <fullName evidence="2">Pimeloyl-ACP methyl ester carboxylesterase</fullName>
    </submittedName>
</protein>
<dbReference type="InterPro" id="IPR000639">
    <property type="entry name" value="Epox_hydrolase-like"/>
</dbReference>
<dbReference type="EMBL" id="JAUSQZ010000001">
    <property type="protein sequence ID" value="MDP9830978.1"/>
    <property type="molecule type" value="Genomic_DNA"/>
</dbReference>
<dbReference type="InterPro" id="IPR051340">
    <property type="entry name" value="Haloalkane_dehalogenase"/>
</dbReference>
<sequence>MTQIHHRFAEVGGRALYYREAGPAGAPVIVLLHGFPASSFMFRRLIPLLADRWHVIAPDLLGFGHSDMPPVTEFPYSFEALTDLTQDLLRQLGVRRFAMYVQDYGAPVGWRLALRDPEAVTAIVTQSGNAYEEGMNEAFFETQRGYWKEQTPETEAVARQALTLEATRWQYVTGVADSSVVDPDTWEGDYGLLTRPGNDLVQLRLFADYATNVELYPRVQQYFRDSQVPLLAVWGRHDPVFDPVGAQAFVRDLPRAEVHLLEGGHFLLESALDEVASIVREFLAEHLDRRR</sequence>
<evidence type="ECO:0000313" key="2">
    <source>
        <dbReference type="EMBL" id="MDP9830978.1"/>
    </source>
</evidence>
<comment type="caution">
    <text evidence="2">The sequence shown here is derived from an EMBL/GenBank/DDBJ whole genome shotgun (WGS) entry which is preliminary data.</text>
</comment>
<name>A0ABT9PE46_9ACTN</name>
<dbReference type="RefSeq" id="WP_307250305.1">
    <property type="nucleotide sequence ID" value="NZ_JAUSQZ010000001.1"/>
</dbReference>
<dbReference type="Gene3D" id="3.40.50.1820">
    <property type="entry name" value="alpha/beta hydrolase"/>
    <property type="match status" value="1"/>
</dbReference>
<reference evidence="2 3" key="1">
    <citation type="submission" date="2023-07" db="EMBL/GenBank/DDBJ databases">
        <title>Sequencing the genomes of 1000 actinobacteria strains.</title>
        <authorList>
            <person name="Klenk H.-P."/>
        </authorList>
    </citation>
    <scope>NUCLEOTIDE SEQUENCE [LARGE SCALE GENOMIC DNA]</scope>
    <source>
        <strain evidence="2 3">DSM 44388</strain>
    </source>
</reference>
<dbReference type="PANTHER" id="PTHR42977">
    <property type="entry name" value="HYDROLASE-RELATED"/>
    <property type="match status" value="1"/>
</dbReference>
<dbReference type="PANTHER" id="PTHR42977:SF1">
    <property type="entry name" value="BLR6576 PROTEIN"/>
    <property type="match status" value="1"/>
</dbReference>
<organism evidence="2 3">
    <name type="scientific">Kineosporia succinea</name>
    <dbReference type="NCBI Taxonomy" id="84632"/>
    <lineage>
        <taxon>Bacteria</taxon>
        <taxon>Bacillati</taxon>
        <taxon>Actinomycetota</taxon>
        <taxon>Actinomycetes</taxon>
        <taxon>Kineosporiales</taxon>
        <taxon>Kineosporiaceae</taxon>
        <taxon>Kineosporia</taxon>
    </lineage>
</organism>
<dbReference type="Pfam" id="PF00561">
    <property type="entry name" value="Abhydrolase_1"/>
    <property type="match status" value="1"/>
</dbReference>
<dbReference type="InterPro" id="IPR000073">
    <property type="entry name" value="AB_hydrolase_1"/>
</dbReference>
<dbReference type="PRINTS" id="PR00412">
    <property type="entry name" value="EPOXHYDRLASE"/>
</dbReference>
<proteinExistence type="predicted"/>
<keyword evidence="3" id="KW-1185">Reference proteome</keyword>
<accession>A0ABT9PE46</accession>
<evidence type="ECO:0000313" key="3">
    <source>
        <dbReference type="Proteomes" id="UP001235712"/>
    </source>
</evidence>
<dbReference type="SUPFAM" id="SSF53474">
    <property type="entry name" value="alpha/beta-Hydrolases"/>
    <property type="match status" value="1"/>
</dbReference>
<dbReference type="Proteomes" id="UP001235712">
    <property type="component" value="Unassembled WGS sequence"/>
</dbReference>
<gene>
    <name evidence="2" type="ORF">J2S57_006727</name>
</gene>
<evidence type="ECO:0000259" key="1">
    <source>
        <dbReference type="Pfam" id="PF00561"/>
    </source>
</evidence>